<dbReference type="GeneTree" id="ENSGT00390000007746"/>
<reference evidence="1" key="1">
    <citation type="submission" date="2025-08" db="UniProtKB">
        <authorList>
            <consortium name="Ensembl"/>
        </authorList>
    </citation>
    <scope>IDENTIFICATION</scope>
</reference>
<dbReference type="GO" id="GO:0001669">
    <property type="term" value="C:acrosomal vesicle"/>
    <property type="evidence" value="ECO:0007669"/>
    <property type="project" value="TreeGrafter"/>
</dbReference>
<dbReference type="Pfam" id="PF15120">
    <property type="entry name" value="SPACA9"/>
    <property type="match status" value="2"/>
</dbReference>
<dbReference type="AlphaFoldDB" id="A0A8C8BWE1"/>
<dbReference type="Proteomes" id="UP000694402">
    <property type="component" value="Unassembled WGS sequence"/>
</dbReference>
<dbReference type="Ensembl" id="ENSOTST00005001056.2">
    <property type="protein sequence ID" value="ENSOTSP00005000933.1"/>
    <property type="gene ID" value="ENSOTSG00005000551.2"/>
</dbReference>
<accession>A0A8C8BWE1</accession>
<protein>
    <submittedName>
        <fullName evidence="1">Uncharacterized protein</fullName>
    </submittedName>
</protein>
<organism evidence="1 2">
    <name type="scientific">Oncorhynchus tshawytscha</name>
    <name type="common">Chinook salmon</name>
    <name type="synonym">Salmo tshawytscha</name>
    <dbReference type="NCBI Taxonomy" id="74940"/>
    <lineage>
        <taxon>Eukaryota</taxon>
        <taxon>Metazoa</taxon>
        <taxon>Chordata</taxon>
        <taxon>Craniata</taxon>
        <taxon>Vertebrata</taxon>
        <taxon>Euteleostomi</taxon>
        <taxon>Actinopterygii</taxon>
        <taxon>Neopterygii</taxon>
        <taxon>Teleostei</taxon>
        <taxon>Protacanthopterygii</taxon>
        <taxon>Salmoniformes</taxon>
        <taxon>Salmonidae</taxon>
        <taxon>Salmoninae</taxon>
        <taxon>Oncorhynchus</taxon>
    </lineage>
</organism>
<proteinExistence type="predicted"/>
<reference evidence="1" key="2">
    <citation type="submission" date="2025-09" db="UniProtKB">
        <authorList>
            <consortium name="Ensembl"/>
        </authorList>
    </citation>
    <scope>IDENTIFICATION</scope>
</reference>
<gene>
    <name evidence="1" type="primary">SPACA9</name>
</gene>
<dbReference type="InterPro" id="IPR027818">
    <property type="entry name" value="SPACA9"/>
</dbReference>
<name>A0A8C8BWE1_ONCTS</name>
<dbReference type="GO" id="GO:0097546">
    <property type="term" value="C:ciliary base"/>
    <property type="evidence" value="ECO:0007669"/>
    <property type="project" value="TreeGrafter"/>
</dbReference>
<evidence type="ECO:0000313" key="1">
    <source>
        <dbReference type="Ensembl" id="ENSOTSP00005000933.1"/>
    </source>
</evidence>
<evidence type="ECO:0000313" key="2">
    <source>
        <dbReference type="Proteomes" id="UP000694402"/>
    </source>
</evidence>
<dbReference type="PANTHER" id="PTHR32455">
    <property type="entry name" value="SPERM ACROSOME-ASSOCIATED PROTEIN 9"/>
    <property type="match status" value="1"/>
</dbReference>
<dbReference type="PANTHER" id="PTHR32455:SF1">
    <property type="entry name" value="SPERM ACROSOME-ASSOCIATED PROTEIN 9"/>
    <property type="match status" value="1"/>
</dbReference>
<keyword evidence="2" id="KW-1185">Reference proteome</keyword>
<sequence>MYCAAPPYCKLIHLKWHFPVDECAQLARERLKAIKHTHNLFKLQQRVHDRTEPVATVMQVRPSLNRYMEHHCINATDLHIFTLFLKIVEDCILNWSCEVGLFCLFSNPGPFFVSSYPHDKVNRLSCDEARNYYSGVVSLIPLALELLQRMASSYTYCGQDTTSAGNPNVDVLESSGQRGGTAGVGDVSFSLTGYATGAHNTKKTQAKRTGAWHAIKPAWRPPGLTTRIRPFPLFYINQHCNKVCFSWFDL</sequence>
<dbReference type="GO" id="GO:0036126">
    <property type="term" value="C:sperm flagellum"/>
    <property type="evidence" value="ECO:0007669"/>
    <property type="project" value="TreeGrafter"/>
</dbReference>